<evidence type="ECO:0000256" key="11">
    <source>
        <dbReference type="ARBA" id="ARBA00023303"/>
    </source>
</evidence>
<keyword evidence="7" id="KW-0915">Sodium</keyword>
<keyword evidence="6 14" id="KW-1133">Transmembrane helix</keyword>
<comment type="subcellular location">
    <subcellularLocation>
        <location evidence="1">Membrane</location>
        <topology evidence="1">Multi-pass membrane protein</topology>
    </subcellularLocation>
</comment>
<feature type="compositionally biased region" description="Acidic residues" evidence="13">
    <location>
        <begin position="179"/>
        <end position="194"/>
    </location>
</feature>
<proteinExistence type="inferred from homology"/>
<keyword evidence="5 12" id="KW-0812">Transmembrane</keyword>
<dbReference type="AlphaFoldDB" id="A0AAW0TY46"/>
<evidence type="ECO:0000256" key="13">
    <source>
        <dbReference type="SAM" id="MobiDB-lite"/>
    </source>
</evidence>
<keyword evidence="16" id="KW-1185">Reference proteome</keyword>
<evidence type="ECO:0000256" key="4">
    <source>
        <dbReference type="ARBA" id="ARBA00022461"/>
    </source>
</evidence>
<evidence type="ECO:0000256" key="14">
    <source>
        <dbReference type="SAM" id="Phobius"/>
    </source>
</evidence>
<reference evidence="15 16" key="1">
    <citation type="submission" date="2023-03" db="EMBL/GenBank/DDBJ databases">
        <title>High-quality genome of Scylla paramamosain provides insights in environmental adaptation.</title>
        <authorList>
            <person name="Zhang L."/>
        </authorList>
    </citation>
    <scope>NUCLEOTIDE SEQUENCE [LARGE SCALE GENOMIC DNA]</scope>
    <source>
        <strain evidence="15">LZ_2023a</strain>
        <tissue evidence="15">Muscle</tissue>
    </source>
</reference>
<organism evidence="15 16">
    <name type="scientific">Scylla paramamosain</name>
    <name type="common">Mud crab</name>
    <dbReference type="NCBI Taxonomy" id="85552"/>
    <lineage>
        <taxon>Eukaryota</taxon>
        <taxon>Metazoa</taxon>
        <taxon>Ecdysozoa</taxon>
        <taxon>Arthropoda</taxon>
        <taxon>Crustacea</taxon>
        <taxon>Multicrustacea</taxon>
        <taxon>Malacostraca</taxon>
        <taxon>Eumalacostraca</taxon>
        <taxon>Eucarida</taxon>
        <taxon>Decapoda</taxon>
        <taxon>Pleocyemata</taxon>
        <taxon>Brachyura</taxon>
        <taxon>Eubrachyura</taxon>
        <taxon>Portunoidea</taxon>
        <taxon>Portunidae</taxon>
        <taxon>Portuninae</taxon>
        <taxon>Scylla</taxon>
    </lineage>
</organism>
<dbReference type="Proteomes" id="UP001487740">
    <property type="component" value="Unassembled WGS sequence"/>
</dbReference>
<keyword evidence="9 14" id="KW-0472">Membrane</keyword>
<comment type="caution">
    <text evidence="15">The sequence shown here is derived from an EMBL/GenBank/DDBJ whole genome shotgun (WGS) entry which is preliminary data.</text>
</comment>
<evidence type="ECO:0000256" key="2">
    <source>
        <dbReference type="ARBA" id="ARBA00007193"/>
    </source>
</evidence>
<keyword evidence="8 12" id="KW-0406">Ion transport</keyword>
<evidence type="ECO:0000256" key="3">
    <source>
        <dbReference type="ARBA" id="ARBA00022448"/>
    </source>
</evidence>
<keyword evidence="10 12" id="KW-0739">Sodium transport</keyword>
<evidence type="ECO:0000256" key="10">
    <source>
        <dbReference type="ARBA" id="ARBA00023201"/>
    </source>
</evidence>
<dbReference type="GO" id="GO:0005886">
    <property type="term" value="C:plasma membrane"/>
    <property type="evidence" value="ECO:0007669"/>
    <property type="project" value="TreeGrafter"/>
</dbReference>
<dbReference type="PANTHER" id="PTHR11690:SF300">
    <property type="entry name" value="PICKPOCKET PROTEIN 19"/>
    <property type="match status" value="1"/>
</dbReference>
<keyword evidence="4 12" id="KW-0894">Sodium channel</keyword>
<dbReference type="InterPro" id="IPR001873">
    <property type="entry name" value="ENaC"/>
</dbReference>
<feature type="transmembrane region" description="Helical" evidence="14">
    <location>
        <begin position="377"/>
        <end position="401"/>
    </location>
</feature>
<evidence type="ECO:0000313" key="16">
    <source>
        <dbReference type="Proteomes" id="UP001487740"/>
    </source>
</evidence>
<keyword evidence="3 12" id="KW-0813">Transport</keyword>
<feature type="transmembrane region" description="Helical" evidence="14">
    <location>
        <begin position="36"/>
        <end position="59"/>
    </location>
</feature>
<feature type="region of interest" description="Disordered" evidence="13">
    <location>
        <begin position="179"/>
        <end position="200"/>
    </location>
</feature>
<protein>
    <submittedName>
        <fullName evidence="15">Uncharacterized protein</fullName>
    </submittedName>
</protein>
<name>A0AAW0TY46_SCYPA</name>
<evidence type="ECO:0000256" key="12">
    <source>
        <dbReference type="RuleBase" id="RU000679"/>
    </source>
</evidence>
<evidence type="ECO:0000313" key="15">
    <source>
        <dbReference type="EMBL" id="KAK8392199.1"/>
    </source>
</evidence>
<dbReference type="GO" id="GO:0015280">
    <property type="term" value="F:ligand-gated sodium channel activity"/>
    <property type="evidence" value="ECO:0007669"/>
    <property type="project" value="TreeGrafter"/>
</dbReference>
<dbReference type="Pfam" id="PF00858">
    <property type="entry name" value="ASC"/>
    <property type="match status" value="2"/>
</dbReference>
<dbReference type="Gene3D" id="1.10.287.770">
    <property type="entry name" value="YojJ-like"/>
    <property type="match status" value="1"/>
</dbReference>
<gene>
    <name evidence="15" type="ORF">O3P69_017654</name>
</gene>
<evidence type="ECO:0000256" key="1">
    <source>
        <dbReference type="ARBA" id="ARBA00004141"/>
    </source>
</evidence>
<evidence type="ECO:0000256" key="8">
    <source>
        <dbReference type="ARBA" id="ARBA00023065"/>
    </source>
</evidence>
<sequence length="443" mass="49849">MHADGRGVWAAEVGVSVAGVSILFSPNVTAFRKCVWGVVLGACLLVLIGFVAERVAFFFTYPVNMDVEIIYNDSLVSPAITICPSPRGLDVDLNPLAVKEEYLNFTQETSYPGMKKAMKFLKKKLNAKELWDRVAWNVSAMIDIAATSALQVSGYMCKGAPATLPGSYNGLYLRLEQETTSEEGDELDEEEEQEERMGTDDEKTTKGWWVVIHEAEDDPSLLIKTHGYLVGVNWDKDISVSLKLYETTNTRKRRCEDDPSYRLTRCHNECFSGAFAREKGCRLPFMRVDAPYCRGVETEAILTKMLRGGTWQQTQCNCLPPCNHALYHYRGDTADNRGDDKGRIKMFFLDLMYEQVTESLTYPLASLVADFGGMTGLLLGASVLTLLELLECLVVGLARLYRRRRNKTSRSRPQPEHLSFQYNLKCDFNFPPSSECVSSTPKY</sequence>
<evidence type="ECO:0000256" key="6">
    <source>
        <dbReference type="ARBA" id="ARBA00022989"/>
    </source>
</evidence>
<accession>A0AAW0TY46</accession>
<evidence type="ECO:0000256" key="7">
    <source>
        <dbReference type="ARBA" id="ARBA00023053"/>
    </source>
</evidence>
<keyword evidence="11 12" id="KW-0407">Ion channel</keyword>
<comment type="similarity">
    <text evidence="2 12">Belongs to the amiloride-sensitive sodium channel (TC 1.A.6) family.</text>
</comment>
<dbReference type="EMBL" id="JARAKH010000023">
    <property type="protein sequence ID" value="KAK8392199.1"/>
    <property type="molecule type" value="Genomic_DNA"/>
</dbReference>
<feature type="transmembrane region" description="Helical" evidence="14">
    <location>
        <begin position="6"/>
        <end position="24"/>
    </location>
</feature>
<dbReference type="PANTHER" id="PTHR11690">
    <property type="entry name" value="AMILORIDE-SENSITIVE SODIUM CHANNEL-RELATED"/>
    <property type="match status" value="1"/>
</dbReference>
<dbReference type="Gene3D" id="1.10.287.820">
    <property type="entry name" value="Acid-sensing ion channel domain"/>
    <property type="match status" value="1"/>
</dbReference>
<evidence type="ECO:0000256" key="9">
    <source>
        <dbReference type="ARBA" id="ARBA00023136"/>
    </source>
</evidence>
<evidence type="ECO:0000256" key="5">
    <source>
        <dbReference type="ARBA" id="ARBA00022692"/>
    </source>
</evidence>